<comment type="caution">
    <text evidence="6">The sequence shown here is derived from an EMBL/GenBank/DDBJ whole genome shotgun (WGS) entry which is preliminary data.</text>
</comment>
<feature type="transmembrane region" description="Helical" evidence="4">
    <location>
        <begin position="12"/>
        <end position="32"/>
    </location>
</feature>
<gene>
    <name evidence="6" type="primary">spoVD_1</name>
    <name evidence="6" type="ORF">CLOTH_01330</name>
</gene>
<dbReference type="NCBIfam" id="TIGR02214">
    <property type="entry name" value="spoVD_pbp"/>
    <property type="match status" value="1"/>
</dbReference>
<dbReference type="PANTHER" id="PTHR30627">
    <property type="entry name" value="PEPTIDOGLYCAN D,D-TRANSPEPTIDASE"/>
    <property type="match status" value="1"/>
</dbReference>
<dbReference type="RefSeq" id="WP_331721945.1">
    <property type="nucleotide sequence ID" value="NZ_MZGW01000001.1"/>
</dbReference>
<dbReference type="SUPFAM" id="SSF54184">
    <property type="entry name" value="Penicillin-binding protein 2x (pbp-2x), c-terminal domain"/>
    <property type="match status" value="1"/>
</dbReference>
<dbReference type="InterPro" id="IPR011927">
    <property type="entry name" value="SpoVD_pbp"/>
</dbReference>
<dbReference type="SMART" id="SM00740">
    <property type="entry name" value="PASTA"/>
    <property type="match status" value="2"/>
</dbReference>
<evidence type="ECO:0000259" key="5">
    <source>
        <dbReference type="PROSITE" id="PS51178"/>
    </source>
</evidence>
<dbReference type="Pfam" id="PF03717">
    <property type="entry name" value="PBP_dimer"/>
    <property type="match status" value="1"/>
</dbReference>
<dbReference type="CDD" id="cd06576">
    <property type="entry name" value="PASTA_Pbp2x-like_1"/>
    <property type="match status" value="1"/>
</dbReference>
<feature type="domain" description="PASTA" evidence="5">
    <location>
        <begin position="595"/>
        <end position="659"/>
    </location>
</feature>
<dbReference type="Gene3D" id="3.30.10.20">
    <property type="match status" value="2"/>
</dbReference>
<evidence type="ECO:0000256" key="3">
    <source>
        <dbReference type="ARBA" id="ARBA00023136"/>
    </source>
</evidence>
<dbReference type="Gene3D" id="3.90.1310.10">
    <property type="entry name" value="Penicillin-binding protein 2a (Domain 2)"/>
    <property type="match status" value="1"/>
</dbReference>
<feature type="domain" description="PASTA" evidence="5">
    <location>
        <begin position="663"/>
        <end position="721"/>
    </location>
</feature>
<evidence type="ECO:0000256" key="2">
    <source>
        <dbReference type="ARBA" id="ARBA00007171"/>
    </source>
</evidence>
<dbReference type="AlphaFoldDB" id="A0A1V4IA30"/>
<evidence type="ECO:0000313" key="6">
    <source>
        <dbReference type="EMBL" id="OPJ56851.1"/>
    </source>
</evidence>
<keyword evidence="4" id="KW-1133">Transmembrane helix</keyword>
<sequence length="721" mass="80478">MARLSIRNRKRLVMLLLVVIVAFFGLIFRIGYLQLVRGPWLRDRALSQQTRDIPIEAKRGTIYDRKGKELAVSITKHIVWAKPVEIKEPEKAAKSLAAILEEDEDVMLRRLKTKNMGLVRLARWIDDDKANEIRSLRLSGVWVTQDNKRYYPYGNFASYILGHVSADNAGVAAIELEYDKHLRGVPGRLIINTDASGREIPFSNERYNEPQDGMGVVLTIDEVIQHYAEKALDKALEINKAKRVYAIVMDVKTGDILAMAAKPDYDPNDPRKPLYQLFEEELAKYDEKDKIKGWFQMWRNPMVNDIYEPGSTFKLITSAAGIEEGVVTPEEEFYDKGYIMVADRKIKCWRHYNPHGRETFTEAVENSCNPVFVEVGQRLGVDKLYEYINAFGFTSATGIDLPGEGSGLMYSKKAVGPVELATISFGQSISVTPMQLITSIAAIANDGKLMKPRVVKELVDSKGNLIKRFEPELVRQVISSQTSRTIREIMESVVSNGSGKVAYIPGYRVGGKTGTAQKVIDGRYASGHYIASFVGIAPSDNPEIAVLVVIDEPRGESHFGSLTAGPVAKEIIYDTLRYLDIKPSYTEEEKADLVKEETTVPEVRNLKLSDAGKILLERNLNFTVEPHMHSEGDSVVIDMFPKPQAKVPVGSNIILYVKNNDSDLSTVIIPNLEGKTVKEVSNILQGLGLKLKIVGNGVAVNQNPRPDSQVDLNSTVTVEFK</sequence>
<keyword evidence="7" id="KW-1185">Reference proteome</keyword>
<dbReference type="GO" id="GO:0071555">
    <property type="term" value="P:cell wall organization"/>
    <property type="evidence" value="ECO:0007669"/>
    <property type="project" value="TreeGrafter"/>
</dbReference>
<accession>A0A1V4IA30</accession>
<dbReference type="GO" id="GO:0008658">
    <property type="term" value="F:penicillin binding"/>
    <property type="evidence" value="ECO:0007669"/>
    <property type="project" value="InterPro"/>
</dbReference>
<dbReference type="STRING" id="29349.CLOTH_01330"/>
<dbReference type="Pfam" id="PF00905">
    <property type="entry name" value="Transpeptidase"/>
    <property type="match status" value="1"/>
</dbReference>
<dbReference type="InterPro" id="IPR012338">
    <property type="entry name" value="Beta-lactam/transpept-like"/>
</dbReference>
<dbReference type="InterPro" id="IPR001460">
    <property type="entry name" value="PCN-bd_Tpept"/>
</dbReference>
<dbReference type="InterPro" id="IPR005311">
    <property type="entry name" value="PBP_dimer"/>
</dbReference>
<evidence type="ECO:0000256" key="4">
    <source>
        <dbReference type="SAM" id="Phobius"/>
    </source>
</evidence>
<dbReference type="InterPro" id="IPR005543">
    <property type="entry name" value="PASTA_dom"/>
</dbReference>
<dbReference type="PROSITE" id="PS51178">
    <property type="entry name" value="PASTA"/>
    <property type="match status" value="2"/>
</dbReference>
<dbReference type="Gene3D" id="3.40.710.10">
    <property type="entry name" value="DD-peptidase/beta-lactamase superfamily"/>
    <property type="match status" value="1"/>
</dbReference>
<dbReference type="InterPro" id="IPR050515">
    <property type="entry name" value="Beta-lactam/transpept"/>
</dbReference>
<dbReference type="CDD" id="cd06575">
    <property type="entry name" value="PASTA_Pbp2x-like_2"/>
    <property type="match status" value="1"/>
</dbReference>
<dbReference type="PANTHER" id="PTHR30627:SF1">
    <property type="entry name" value="PEPTIDOGLYCAN D,D-TRANSPEPTIDASE FTSI"/>
    <property type="match status" value="1"/>
</dbReference>
<evidence type="ECO:0000256" key="1">
    <source>
        <dbReference type="ARBA" id="ARBA00004370"/>
    </source>
</evidence>
<keyword evidence="3 4" id="KW-0472">Membrane</keyword>
<dbReference type="InterPro" id="IPR036138">
    <property type="entry name" value="PBP_dimer_sf"/>
</dbReference>
<protein>
    <submittedName>
        <fullName evidence="6">Stage V sporulation protein D</fullName>
    </submittedName>
</protein>
<keyword evidence="4" id="KW-0812">Transmembrane</keyword>
<comment type="subcellular location">
    <subcellularLocation>
        <location evidence="1">Membrane</location>
    </subcellularLocation>
</comment>
<name>A0A1V4IA30_9FIRM</name>
<dbReference type="SUPFAM" id="SSF56601">
    <property type="entry name" value="beta-lactamase/transpeptidase-like"/>
    <property type="match status" value="1"/>
</dbReference>
<proteinExistence type="inferred from homology"/>
<comment type="similarity">
    <text evidence="2">Belongs to the transpeptidase family.</text>
</comment>
<dbReference type="Pfam" id="PF03793">
    <property type="entry name" value="PASTA"/>
    <property type="match status" value="2"/>
</dbReference>
<organism evidence="6 7">
    <name type="scientific">Alkalithermobacter paradoxus</name>
    <dbReference type="NCBI Taxonomy" id="29349"/>
    <lineage>
        <taxon>Bacteria</taxon>
        <taxon>Bacillati</taxon>
        <taxon>Bacillota</taxon>
        <taxon>Clostridia</taxon>
        <taxon>Peptostreptococcales</taxon>
        <taxon>Tepidibacteraceae</taxon>
        <taxon>Alkalithermobacter</taxon>
    </lineage>
</organism>
<dbReference type="EMBL" id="MZGW01000001">
    <property type="protein sequence ID" value="OPJ56851.1"/>
    <property type="molecule type" value="Genomic_DNA"/>
</dbReference>
<dbReference type="GO" id="GO:0005886">
    <property type="term" value="C:plasma membrane"/>
    <property type="evidence" value="ECO:0007669"/>
    <property type="project" value="TreeGrafter"/>
</dbReference>
<reference evidence="6 7" key="1">
    <citation type="submission" date="2017-03" db="EMBL/GenBank/DDBJ databases">
        <title>Genome sequence of Clostridium thermoalcaliphilum DSM 7309.</title>
        <authorList>
            <person name="Poehlein A."/>
            <person name="Daniel R."/>
        </authorList>
    </citation>
    <scope>NUCLEOTIDE SEQUENCE [LARGE SCALE GENOMIC DNA]</scope>
    <source>
        <strain evidence="6 7">DSM 7309</strain>
    </source>
</reference>
<dbReference type="Proteomes" id="UP000190140">
    <property type="component" value="Unassembled WGS sequence"/>
</dbReference>
<dbReference type="SUPFAM" id="SSF56519">
    <property type="entry name" value="Penicillin binding protein dimerisation domain"/>
    <property type="match status" value="1"/>
</dbReference>
<evidence type="ECO:0000313" key="7">
    <source>
        <dbReference type="Proteomes" id="UP000190140"/>
    </source>
</evidence>